<accession>A0ABU0W9P9</accession>
<comment type="caution">
    <text evidence="1">The sequence shown here is derived from an EMBL/GenBank/DDBJ whole genome shotgun (WGS) entry which is preliminary data.</text>
</comment>
<evidence type="ECO:0000313" key="2">
    <source>
        <dbReference type="Proteomes" id="UP001239019"/>
    </source>
</evidence>
<evidence type="ECO:0000313" key="1">
    <source>
        <dbReference type="EMBL" id="MDQ2070483.1"/>
    </source>
</evidence>
<name>A0ABU0W9P9_9GAMM</name>
<organism evidence="1 2">
    <name type="scientific">Natronospira bacteriovora</name>
    <dbReference type="NCBI Taxonomy" id="3069753"/>
    <lineage>
        <taxon>Bacteria</taxon>
        <taxon>Pseudomonadati</taxon>
        <taxon>Pseudomonadota</taxon>
        <taxon>Gammaproteobacteria</taxon>
        <taxon>Natronospirales</taxon>
        <taxon>Natronospiraceae</taxon>
        <taxon>Natronospira</taxon>
    </lineage>
</organism>
<evidence type="ECO:0008006" key="3">
    <source>
        <dbReference type="Google" id="ProtNLM"/>
    </source>
</evidence>
<protein>
    <recommendedName>
        <fullName evidence="3">HEPN AbiU2-like domain-containing protein</fullName>
    </recommendedName>
</protein>
<reference evidence="1 2" key="1">
    <citation type="submission" date="2023-08" db="EMBL/GenBank/DDBJ databases">
        <title>Whole-genome sequencing of halo(alkali)philic microorganisms from hypersaline lakes.</title>
        <authorList>
            <person name="Sorokin D.Y."/>
            <person name="Abbas B."/>
            <person name="Merkel A.Y."/>
        </authorList>
    </citation>
    <scope>NUCLEOTIDE SEQUENCE [LARGE SCALE GENOMIC DNA]</scope>
    <source>
        <strain evidence="1 2">AB-CW4</strain>
    </source>
</reference>
<gene>
    <name evidence="1" type="ORF">RBH19_11390</name>
</gene>
<proteinExistence type="predicted"/>
<dbReference type="EMBL" id="JAVDDT010000007">
    <property type="protein sequence ID" value="MDQ2070483.1"/>
    <property type="molecule type" value="Genomic_DNA"/>
</dbReference>
<keyword evidence="2" id="KW-1185">Reference proteome</keyword>
<dbReference type="Proteomes" id="UP001239019">
    <property type="component" value="Unassembled WGS sequence"/>
</dbReference>
<sequence length="153" mass="18279">MDWTELKQVASWGHYVHWAQLNGDRWICAEDETPAESLAISFQFFASMYVAIEGWQELKLQDSEIDRLLMKHQQGVALLKRARNAVYHFQKEMYGDKMVGFAEEIGRDGWVLDLYHEFVRFLAEYPKRVCPFEEKQDHFAHQFYEILGWEPER</sequence>
<dbReference type="RefSeq" id="WP_306728983.1">
    <property type="nucleotide sequence ID" value="NZ_JAVDDT010000007.1"/>
</dbReference>